<dbReference type="Proteomes" id="UP000218334">
    <property type="component" value="Unassembled WGS sequence"/>
</dbReference>
<name>A0A2H3B6Y6_9AGAR</name>
<dbReference type="EMBL" id="KZ293439">
    <property type="protein sequence ID" value="PBK66669.1"/>
    <property type="molecule type" value="Genomic_DNA"/>
</dbReference>
<dbReference type="AlphaFoldDB" id="A0A2H3B6Y6"/>
<gene>
    <name evidence="1" type="ORF">ARMSODRAFT_959810</name>
</gene>
<reference evidence="2" key="1">
    <citation type="journal article" date="2017" name="Nat. Ecol. Evol.">
        <title>Genome expansion and lineage-specific genetic innovations in the forest pathogenic fungi Armillaria.</title>
        <authorList>
            <person name="Sipos G."/>
            <person name="Prasanna A.N."/>
            <person name="Walter M.C."/>
            <person name="O'Connor E."/>
            <person name="Balint B."/>
            <person name="Krizsan K."/>
            <person name="Kiss B."/>
            <person name="Hess J."/>
            <person name="Varga T."/>
            <person name="Slot J."/>
            <person name="Riley R."/>
            <person name="Boka B."/>
            <person name="Rigling D."/>
            <person name="Barry K."/>
            <person name="Lee J."/>
            <person name="Mihaltcheva S."/>
            <person name="LaButti K."/>
            <person name="Lipzen A."/>
            <person name="Waldron R."/>
            <person name="Moloney N.M."/>
            <person name="Sperisen C."/>
            <person name="Kredics L."/>
            <person name="Vagvoelgyi C."/>
            <person name="Patrignani A."/>
            <person name="Fitzpatrick D."/>
            <person name="Nagy I."/>
            <person name="Doyle S."/>
            <person name="Anderson J.B."/>
            <person name="Grigoriev I.V."/>
            <person name="Gueldener U."/>
            <person name="Muensterkoetter M."/>
            <person name="Nagy L.G."/>
        </authorList>
    </citation>
    <scope>NUCLEOTIDE SEQUENCE [LARGE SCALE GENOMIC DNA]</scope>
    <source>
        <strain evidence="2">28-4</strain>
    </source>
</reference>
<organism evidence="1 2">
    <name type="scientific">Armillaria solidipes</name>
    <dbReference type="NCBI Taxonomy" id="1076256"/>
    <lineage>
        <taxon>Eukaryota</taxon>
        <taxon>Fungi</taxon>
        <taxon>Dikarya</taxon>
        <taxon>Basidiomycota</taxon>
        <taxon>Agaricomycotina</taxon>
        <taxon>Agaricomycetes</taxon>
        <taxon>Agaricomycetidae</taxon>
        <taxon>Agaricales</taxon>
        <taxon>Marasmiineae</taxon>
        <taxon>Physalacriaceae</taxon>
        <taxon>Armillaria</taxon>
    </lineage>
</organism>
<evidence type="ECO:0008006" key="3">
    <source>
        <dbReference type="Google" id="ProtNLM"/>
    </source>
</evidence>
<evidence type="ECO:0000313" key="1">
    <source>
        <dbReference type="EMBL" id="PBK66669.1"/>
    </source>
</evidence>
<evidence type="ECO:0000313" key="2">
    <source>
        <dbReference type="Proteomes" id="UP000218334"/>
    </source>
</evidence>
<accession>A0A2H3B6Y6</accession>
<keyword evidence="2" id="KW-1185">Reference proteome</keyword>
<proteinExistence type="predicted"/>
<dbReference type="SUPFAM" id="SSF52047">
    <property type="entry name" value="RNI-like"/>
    <property type="match status" value="1"/>
</dbReference>
<protein>
    <recommendedName>
        <fullName evidence="3">F-box domain-containing protein</fullName>
    </recommendedName>
</protein>
<sequence length="371" mass="42007">MSAGTRLSSETIETIVGLLASNFNALKSCSLVSRTFCSPTRTYLFRNLRGIHIKLELSIDSMDVIQSISSHVRVIRLSNDDLHAILMPRIISMFSCLDTLTILGYVDWSSLPEDIVAAISSRITITSLELYSIAFKDLDQFCHLIQSFPLLTSLLLFDIRFQDSTNKKLDVDSECKPAVEHLTVYGSPVLPMFLTTATSPISLKRLNKFTMMEVFAADFVRVAMLMELAPGLRELHFRSMQKDIVWRAPDPLDLFGVQIISLILHESDGDGESLHYLSPELILSWWLRCFESGLELKSVTVKIFIQSRSNSLFNVELWKKFDAVMGELWALEDVKIVIRGPELCRTMLGKHIEEHCDGLRSSGVLKIDTRR</sequence>